<keyword evidence="2" id="KW-1185">Reference proteome</keyword>
<protein>
    <submittedName>
        <fullName evidence="1">7971_t:CDS:1</fullName>
    </submittedName>
</protein>
<reference evidence="1" key="1">
    <citation type="submission" date="2021-06" db="EMBL/GenBank/DDBJ databases">
        <authorList>
            <person name="Kallberg Y."/>
            <person name="Tangrot J."/>
            <person name="Rosling A."/>
        </authorList>
    </citation>
    <scope>NUCLEOTIDE SEQUENCE</scope>
    <source>
        <strain evidence="1">CL356</strain>
    </source>
</reference>
<organism evidence="1 2">
    <name type="scientific">Acaulospora colombiana</name>
    <dbReference type="NCBI Taxonomy" id="27376"/>
    <lineage>
        <taxon>Eukaryota</taxon>
        <taxon>Fungi</taxon>
        <taxon>Fungi incertae sedis</taxon>
        <taxon>Mucoromycota</taxon>
        <taxon>Glomeromycotina</taxon>
        <taxon>Glomeromycetes</taxon>
        <taxon>Diversisporales</taxon>
        <taxon>Acaulosporaceae</taxon>
        <taxon>Acaulospora</taxon>
    </lineage>
</organism>
<comment type="caution">
    <text evidence="1">The sequence shown here is derived from an EMBL/GenBank/DDBJ whole genome shotgun (WGS) entry which is preliminary data.</text>
</comment>
<sequence length="42" mass="4700">MPPEIEALRLAVLSTRNPKKEKKPEPPIIETTPSEVTSESQQ</sequence>
<evidence type="ECO:0000313" key="1">
    <source>
        <dbReference type="EMBL" id="CAG8643747.1"/>
    </source>
</evidence>
<dbReference type="Proteomes" id="UP000789525">
    <property type="component" value="Unassembled WGS sequence"/>
</dbReference>
<gene>
    <name evidence="1" type="ORF">ACOLOM_LOCUS8026</name>
</gene>
<name>A0ACA9NFR9_9GLOM</name>
<dbReference type="EMBL" id="CAJVPT010019795">
    <property type="protein sequence ID" value="CAG8643747.1"/>
    <property type="molecule type" value="Genomic_DNA"/>
</dbReference>
<proteinExistence type="predicted"/>
<accession>A0ACA9NFR9</accession>
<feature type="non-terminal residue" evidence="1">
    <location>
        <position position="42"/>
    </location>
</feature>
<evidence type="ECO:0000313" key="2">
    <source>
        <dbReference type="Proteomes" id="UP000789525"/>
    </source>
</evidence>